<dbReference type="NCBIfam" id="TIGR00482">
    <property type="entry name" value="nicotinate (nicotinamide) nucleotide adenylyltransferase"/>
    <property type="match status" value="1"/>
</dbReference>
<dbReference type="UniPathway" id="UPA00253"/>
<evidence type="ECO:0000256" key="6">
    <source>
        <dbReference type="ARBA" id="ARBA00022840"/>
    </source>
</evidence>
<evidence type="ECO:0000256" key="1">
    <source>
        <dbReference type="ARBA" id="ARBA00004790"/>
    </source>
</evidence>
<dbReference type="AlphaFoldDB" id="A0A382AAT9"/>
<dbReference type="CDD" id="cd02165">
    <property type="entry name" value="NMNAT"/>
    <property type="match status" value="1"/>
</dbReference>
<proteinExistence type="predicted"/>
<protein>
    <recommendedName>
        <fullName evidence="8">Cytidyltransferase-like domain-containing protein</fullName>
    </recommendedName>
</protein>
<keyword evidence="6" id="KW-0067">ATP-binding</keyword>
<dbReference type="EMBL" id="UINC01024630">
    <property type="protein sequence ID" value="SVA98645.1"/>
    <property type="molecule type" value="Genomic_DNA"/>
</dbReference>
<keyword evidence="7" id="KW-0520">NAD</keyword>
<comment type="pathway">
    <text evidence="1">Cofactor biosynthesis; NAD(+) biosynthesis.</text>
</comment>
<evidence type="ECO:0000256" key="2">
    <source>
        <dbReference type="ARBA" id="ARBA00022642"/>
    </source>
</evidence>
<dbReference type="InterPro" id="IPR005248">
    <property type="entry name" value="NadD/NMNAT"/>
</dbReference>
<sequence length="172" mass="20460">MICEVEKFHKILFIPAYNPPHKGNNISSIDHRANMLKIAINGNPKFEFSDIEIKREGISYTIDTVRALKEEMKLARENCYYLMGSDSLLDFHNWREPMAILDECQVIVALRPGFRPSDIRHWILHRIQFANIPRYEVASTTIRTRWVKNMTIRYMVTLPVWDYINENRLYEK</sequence>
<dbReference type="PANTHER" id="PTHR39321:SF3">
    <property type="entry name" value="PHOSPHOPANTETHEINE ADENYLYLTRANSFERASE"/>
    <property type="match status" value="1"/>
</dbReference>
<evidence type="ECO:0000313" key="9">
    <source>
        <dbReference type="EMBL" id="SVA98645.1"/>
    </source>
</evidence>
<keyword evidence="4" id="KW-0548">Nucleotidyltransferase</keyword>
<evidence type="ECO:0000259" key="8">
    <source>
        <dbReference type="Pfam" id="PF01467"/>
    </source>
</evidence>
<keyword evidence="3" id="KW-0808">Transferase</keyword>
<gene>
    <name evidence="9" type="ORF">METZ01_LOCUS151499</name>
</gene>
<dbReference type="PANTHER" id="PTHR39321">
    <property type="entry name" value="NICOTINATE-NUCLEOTIDE ADENYLYLTRANSFERASE-RELATED"/>
    <property type="match status" value="1"/>
</dbReference>
<dbReference type="Gene3D" id="3.40.50.620">
    <property type="entry name" value="HUPs"/>
    <property type="match status" value="1"/>
</dbReference>
<evidence type="ECO:0000256" key="5">
    <source>
        <dbReference type="ARBA" id="ARBA00022741"/>
    </source>
</evidence>
<evidence type="ECO:0000256" key="7">
    <source>
        <dbReference type="ARBA" id="ARBA00023027"/>
    </source>
</evidence>
<dbReference type="GO" id="GO:0070566">
    <property type="term" value="F:adenylyltransferase activity"/>
    <property type="evidence" value="ECO:0007669"/>
    <property type="project" value="UniProtKB-ARBA"/>
</dbReference>
<dbReference type="InterPro" id="IPR014729">
    <property type="entry name" value="Rossmann-like_a/b/a_fold"/>
</dbReference>
<dbReference type="SUPFAM" id="SSF52374">
    <property type="entry name" value="Nucleotidylyl transferase"/>
    <property type="match status" value="1"/>
</dbReference>
<accession>A0A382AAT9</accession>
<dbReference type="GO" id="GO:0009435">
    <property type="term" value="P:NAD+ biosynthetic process"/>
    <property type="evidence" value="ECO:0007669"/>
    <property type="project" value="UniProtKB-UniPathway"/>
</dbReference>
<dbReference type="InterPro" id="IPR004821">
    <property type="entry name" value="Cyt_trans-like"/>
</dbReference>
<dbReference type="Pfam" id="PF01467">
    <property type="entry name" value="CTP_transf_like"/>
    <property type="match status" value="1"/>
</dbReference>
<organism evidence="9">
    <name type="scientific">marine metagenome</name>
    <dbReference type="NCBI Taxonomy" id="408172"/>
    <lineage>
        <taxon>unclassified sequences</taxon>
        <taxon>metagenomes</taxon>
        <taxon>ecological metagenomes</taxon>
    </lineage>
</organism>
<reference evidence="9" key="1">
    <citation type="submission" date="2018-05" db="EMBL/GenBank/DDBJ databases">
        <authorList>
            <person name="Lanie J.A."/>
            <person name="Ng W.-L."/>
            <person name="Kazmierczak K.M."/>
            <person name="Andrzejewski T.M."/>
            <person name="Davidsen T.M."/>
            <person name="Wayne K.J."/>
            <person name="Tettelin H."/>
            <person name="Glass J.I."/>
            <person name="Rusch D."/>
            <person name="Podicherti R."/>
            <person name="Tsui H.-C.T."/>
            <person name="Winkler M.E."/>
        </authorList>
    </citation>
    <scope>NUCLEOTIDE SEQUENCE</scope>
</reference>
<keyword evidence="2" id="KW-0662">Pyridine nucleotide biosynthesis</keyword>
<evidence type="ECO:0000256" key="3">
    <source>
        <dbReference type="ARBA" id="ARBA00022679"/>
    </source>
</evidence>
<dbReference type="GO" id="GO:0005524">
    <property type="term" value="F:ATP binding"/>
    <property type="evidence" value="ECO:0007669"/>
    <property type="project" value="UniProtKB-KW"/>
</dbReference>
<name>A0A382AAT9_9ZZZZ</name>
<evidence type="ECO:0000256" key="4">
    <source>
        <dbReference type="ARBA" id="ARBA00022695"/>
    </source>
</evidence>
<feature type="domain" description="Cytidyltransferase-like" evidence="8">
    <location>
        <begin position="10"/>
        <end position="144"/>
    </location>
</feature>
<keyword evidence="5" id="KW-0547">Nucleotide-binding</keyword>